<comment type="caution">
    <text evidence="2">The sequence shown here is derived from an EMBL/GenBank/DDBJ whole genome shotgun (WGS) entry which is preliminary data.</text>
</comment>
<sequence length="174" mass="17921">MRTKQRSVAALLASAATTLVIVGLGTTNAQATPAPSAAVDTAQLRALSTTQSRAEIDALVSGTDPVSLYVDAATGEVLAAAPAPDSTVTGVHTRALTPIGPGCTSTSVCMRSISGTPYGLTGTGTRTGTWKKIISYSSGDRETSFWASNGMAYTYRAYSNVTLNVTVTITKVQR</sequence>
<organism evidence="2 4">
    <name type="scientific">Curtobacterium luteum</name>
    <dbReference type="NCBI Taxonomy" id="33881"/>
    <lineage>
        <taxon>Bacteria</taxon>
        <taxon>Bacillati</taxon>
        <taxon>Actinomycetota</taxon>
        <taxon>Actinomycetes</taxon>
        <taxon>Micrococcales</taxon>
        <taxon>Microbacteriaceae</taxon>
        <taxon>Curtobacterium</taxon>
    </lineage>
</organism>
<evidence type="ECO:0000313" key="2">
    <source>
        <dbReference type="EMBL" id="GGK87603.1"/>
    </source>
</evidence>
<dbReference type="RefSeq" id="WP_022904886.1">
    <property type="nucleotide sequence ID" value="NZ_BMOI01000001.1"/>
</dbReference>
<dbReference type="Proteomes" id="UP000648535">
    <property type="component" value="Unassembled WGS sequence"/>
</dbReference>
<feature type="signal peptide" evidence="1">
    <location>
        <begin position="1"/>
        <end position="31"/>
    </location>
</feature>
<dbReference type="AlphaFoldDB" id="A0A8H9G815"/>
<proteinExistence type="predicted"/>
<dbReference type="EMBL" id="JAFBCG010000001">
    <property type="protein sequence ID" value="MBM7801798.1"/>
    <property type="molecule type" value="Genomic_DNA"/>
</dbReference>
<evidence type="ECO:0000313" key="3">
    <source>
        <dbReference type="EMBL" id="MBM7801798.1"/>
    </source>
</evidence>
<keyword evidence="5" id="KW-1185">Reference proteome</keyword>
<gene>
    <name evidence="2" type="ORF">GCM10009769_02050</name>
    <name evidence="3" type="ORF">JOE58_001049</name>
</gene>
<keyword evidence="1" id="KW-0732">Signal</keyword>
<name>A0A8H9G815_9MICO</name>
<feature type="chain" id="PRO_5034690817" evidence="1">
    <location>
        <begin position="32"/>
        <end position="174"/>
    </location>
</feature>
<reference evidence="2" key="1">
    <citation type="journal article" date="2014" name="Int. J. Syst. Evol. Microbiol.">
        <title>Complete genome sequence of Corynebacterium casei LMG S-19264T (=DSM 44701T), isolated from a smear-ripened cheese.</title>
        <authorList>
            <consortium name="US DOE Joint Genome Institute (JGI-PGF)"/>
            <person name="Walter F."/>
            <person name="Albersmeier A."/>
            <person name="Kalinowski J."/>
            <person name="Ruckert C."/>
        </authorList>
    </citation>
    <scope>NUCLEOTIDE SEQUENCE</scope>
    <source>
        <strain evidence="2">JCM 1480</strain>
    </source>
</reference>
<evidence type="ECO:0000313" key="4">
    <source>
        <dbReference type="Proteomes" id="UP000648535"/>
    </source>
</evidence>
<evidence type="ECO:0000313" key="5">
    <source>
        <dbReference type="Proteomes" id="UP000746584"/>
    </source>
</evidence>
<dbReference type="Proteomes" id="UP000746584">
    <property type="component" value="Unassembled WGS sequence"/>
</dbReference>
<reference evidence="3 5" key="3">
    <citation type="submission" date="2021-01" db="EMBL/GenBank/DDBJ databases">
        <title>Sequencing the genomes of 1000 actinobacteria strains.</title>
        <authorList>
            <person name="Klenk H.-P."/>
        </authorList>
    </citation>
    <scope>NUCLEOTIDE SEQUENCE [LARGE SCALE GENOMIC DNA]</scope>
    <source>
        <strain evidence="3 5">DSM 20542</strain>
    </source>
</reference>
<evidence type="ECO:0000256" key="1">
    <source>
        <dbReference type="SAM" id="SignalP"/>
    </source>
</evidence>
<reference evidence="2" key="2">
    <citation type="submission" date="2020-09" db="EMBL/GenBank/DDBJ databases">
        <authorList>
            <person name="Sun Q."/>
            <person name="Ohkuma M."/>
        </authorList>
    </citation>
    <scope>NUCLEOTIDE SEQUENCE</scope>
    <source>
        <strain evidence="2">JCM 1480</strain>
    </source>
</reference>
<protein>
    <submittedName>
        <fullName evidence="2">Uncharacterized protein</fullName>
    </submittedName>
</protein>
<dbReference type="EMBL" id="BMOI01000001">
    <property type="protein sequence ID" value="GGK87603.1"/>
    <property type="molecule type" value="Genomic_DNA"/>
</dbReference>
<accession>A0A8H9G815</accession>